<dbReference type="SUPFAM" id="SSF52980">
    <property type="entry name" value="Restriction endonuclease-like"/>
    <property type="match status" value="1"/>
</dbReference>
<dbReference type="GO" id="GO:0008270">
    <property type="term" value="F:zinc ion binding"/>
    <property type="evidence" value="ECO:0007669"/>
    <property type="project" value="UniProtKB-KW"/>
</dbReference>
<dbReference type="PROSITE" id="PS01358">
    <property type="entry name" value="ZF_RANBP2_1"/>
    <property type="match status" value="2"/>
</dbReference>
<gene>
    <name evidence="7" type="ORF">C2G38_2139484</name>
</gene>
<name>A0A397VN66_9GLOM</name>
<accession>A0A397VN66</accession>
<evidence type="ECO:0000256" key="4">
    <source>
        <dbReference type="PROSITE-ProRule" id="PRU00322"/>
    </source>
</evidence>
<dbReference type="SUPFAM" id="SSF90209">
    <property type="entry name" value="Ran binding protein zinc finger-like"/>
    <property type="match status" value="1"/>
</dbReference>
<keyword evidence="5" id="KW-0175">Coiled coil</keyword>
<feature type="coiled-coil region" evidence="5">
    <location>
        <begin position="132"/>
        <end position="159"/>
    </location>
</feature>
<dbReference type="InterPro" id="IPR007560">
    <property type="entry name" value="Restrct_endonuc_IV_Mrr"/>
</dbReference>
<keyword evidence="8" id="KW-1185">Reference proteome</keyword>
<organism evidence="7 8">
    <name type="scientific">Gigaspora rosea</name>
    <dbReference type="NCBI Taxonomy" id="44941"/>
    <lineage>
        <taxon>Eukaryota</taxon>
        <taxon>Fungi</taxon>
        <taxon>Fungi incertae sedis</taxon>
        <taxon>Mucoromycota</taxon>
        <taxon>Glomeromycotina</taxon>
        <taxon>Glomeromycetes</taxon>
        <taxon>Diversisporales</taxon>
        <taxon>Gigasporaceae</taxon>
        <taxon>Gigaspora</taxon>
    </lineage>
</organism>
<protein>
    <recommendedName>
        <fullName evidence="6">RanBP2-type domain-containing protein</fullName>
    </recommendedName>
</protein>
<dbReference type="GO" id="GO:0003677">
    <property type="term" value="F:DNA binding"/>
    <property type="evidence" value="ECO:0007669"/>
    <property type="project" value="InterPro"/>
</dbReference>
<evidence type="ECO:0000313" key="8">
    <source>
        <dbReference type="Proteomes" id="UP000266673"/>
    </source>
</evidence>
<sequence length="444" mass="51011">MSLSKQTDYGTGHNFEEFIEELLNQNGIHANVVSYKQGDNGIDIIATFNRQIILIQCKNTGKPIDANIIKNFQASVYRFGEPILSIIVYNSEKLKNYNCPLTKSARLWWKAVCPEIQIASEKMIVTCIQKILQSEESELNFESLKLDSESEELSELEQEQLYSVEKSHSVKPTCYKSDDDFKFQIENLLSGNRILVNSFNSRKDKIDIIATFNRQIILIHLSNSSDVNTFKGLQTSVYRFGEGILSIIVQNSENFNNPSIKNERSYRKIKIITEKKIVNYIKNSLTKKNFKKTSHKKYGLSANAIERRDNDVWSCSKQISDKVSWICPECTYINNPLMPDCEMCSTARTAKNNFIEEINTINQLENQDYISTARPAKNRFIEEINTMNQLVNQDYSFLEPMVAKISKNKNLCLEQWDCPDCTLINESDVVMCIACGYIKDNSIK</sequence>
<dbReference type="EMBL" id="QKWP01000237">
    <property type="protein sequence ID" value="RIB23954.1"/>
    <property type="molecule type" value="Genomic_DNA"/>
</dbReference>
<evidence type="ECO:0000256" key="1">
    <source>
        <dbReference type="ARBA" id="ARBA00022723"/>
    </source>
</evidence>
<evidence type="ECO:0000256" key="5">
    <source>
        <dbReference type="SAM" id="Coils"/>
    </source>
</evidence>
<dbReference type="AlphaFoldDB" id="A0A397VN66"/>
<dbReference type="Pfam" id="PF04471">
    <property type="entry name" value="Mrr_cat"/>
    <property type="match status" value="1"/>
</dbReference>
<dbReference type="Gene3D" id="4.10.1060.10">
    <property type="entry name" value="Zinc finger, RanBP2-type"/>
    <property type="match status" value="1"/>
</dbReference>
<dbReference type="PROSITE" id="PS50199">
    <property type="entry name" value="ZF_RANBP2_2"/>
    <property type="match status" value="1"/>
</dbReference>
<keyword evidence="2 4" id="KW-0863">Zinc-finger</keyword>
<dbReference type="Pfam" id="PF00641">
    <property type="entry name" value="Zn_ribbon_RanBP"/>
    <property type="match status" value="2"/>
</dbReference>
<dbReference type="Gene3D" id="3.40.1350.10">
    <property type="match status" value="1"/>
</dbReference>
<proteinExistence type="predicted"/>
<evidence type="ECO:0000313" key="7">
    <source>
        <dbReference type="EMBL" id="RIB23954.1"/>
    </source>
</evidence>
<dbReference type="Proteomes" id="UP000266673">
    <property type="component" value="Unassembled WGS sequence"/>
</dbReference>
<keyword evidence="1" id="KW-0479">Metal-binding</keyword>
<dbReference type="Gene3D" id="2.30.30.380">
    <property type="entry name" value="Zn-finger domain of Sec23/24"/>
    <property type="match status" value="1"/>
</dbReference>
<evidence type="ECO:0000259" key="6">
    <source>
        <dbReference type="PROSITE" id="PS50199"/>
    </source>
</evidence>
<dbReference type="SMART" id="SM00547">
    <property type="entry name" value="ZnF_RBZ"/>
    <property type="match status" value="2"/>
</dbReference>
<dbReference type="GO" id="GO:0004519">
    <property type="term" value="F:endonuclease activity"/>
    <property type="evidence" value="ECO:0007669"/>
    <property type="project" value="InterPro"/>
</dbReference>
<dbReference type="GO" id="GO:0009307">
    <property type="term" value="P:DNA restriction-modification system"/>
    <property type="evidence" value="ECO:0007669"/>
    <property type="project" value="InterPro"/>
</dbReference>
<keyword evidence="3" id="KW-0862">Zinc</keyword>
<dbReference type="InterPro" id="IPR036443">
    <property type="entry name" value="Znf_RanBP2_sf"/>
</dbReference>
<feature type="domain" description="RanBP2-type" evidence="6">
    <location>
        <begin position="408"/>
        <end position="441"/>
    </location>
</feature>
<evidence type="ECO:0000256" key="2">
    <source>
        <dbReference type="ARBA" id="ARBA00022771"/>
    </source>
</evidence>
<reference evidence="7 8" key="1">
    <citation type="submission" date="2018-06" db="EMBL/GenBank/DDBJ databases">
        <title>Comparative genomics reveals the genomic features of Rhizophagus irregularis, R. cerebriforme, R. diaphanum and Gigaspora rosea, and their symbiotic lifestyle signature.</title>
        <authorList>
            <person name="Morin E."/>
            <person name="San Clemente H."/>
            <person name="Chen E.C.H."/>
            <person name="De La Providencia I."/>
            <person name="Hainaut M."/>
            <person name="Kuo A."/>
            <person name="Kohler A."/>
            <person name="Murat C."/>
            <person name="Tang N."/>
            <person name="Roy S."/>
            <person name="Loubradou J."/>
            <person name="Henrissat B."/>
            <person name="Grigoriev I.V."/>
            <person name="Corradi N."/>
            <person name="Roux C."/>
            <person name="Martin F.M."/>
        </authorList>
    </citation>
    <scope>NUCLEOTIDE SEQUENCE [LARGE SCALE GENOMIC DNA]</scope>
    <source>
        <strain evidence="7 8">DAOM 194757</strain>
    </source>
</reference>
<evidence type="ECO:0000256" key="3">
    <source>
        <dbReference type="ARBA" id="ARBA00022833"/>
    </source>
</evidence>
<dbReference type="OrthoDB" id="2463901at2759"/>
<dbReference type="InterPro" id="IPR001876">
    <property type="entry name" value="Znf_RanBP2"/>
</dbReference>
<dbReference type="InterPro" id="IPR011856">
    <property type="entry name" value="tRNA_endonuc-like_dom_sf"/>
</dbReference>
<comment type="caution">
    <text evidence="7">The sequence shown here is derived from an EMBL/GenBank/DDBJ whole genome shotgun (WGS) entry which is preliminary data.</text>
</comment>
<dbReference type="InterPro" id="IPR011335">
    <property type="entry name" value="Restrct_endonuc-II-like"/>
</dbReference>
<dbReference type="GO" id="GO:0006302">
    <property type="term" value="P:double-strand break repair"/>
    <property type="evidence" value="ECO:0007669"/>
    <property type="project" value="UniProtKB-ARBA"/>
</dbReference>